<proteinExistence type="predicted"/>
<dbReference type="Proteomes" id="UP000618445">
    <property type="component" value="Unassembled WGS sequence"/>
</dbReference>
<dbReference type="EMBL" id="JACJQY010000001">
    <property type="protein sequence ID" value="MBD2315373.1"/>
    <property type="molecule type" value="Genomic_DNA"/>
</dbReference>
<comment type="caution">
    <text evidence="1">The sequence shown here is derived from an EMBL/GenBank/DDBJ whole genome shotgun (WGS) entry which is preliminary data.</text>
</comment>
<sequence length="64" mass="7047">MNGTSLDYVSNSLDETNFGVYSAEGAGNTKIGFLKASLWLAFKKPIFIMRIAMDSISSVRKILK</sequence>
<keyword evidence="2" id="KW-1185">Reference proteome</keyword>
<evidence type="ECO:0000313" key="2">
    <source>
        <dbReference type="Proteomes" id="UP000618445"/>
    </source>
</evidence>
<protein>
    <submittedName>
        <fullName evidence="1">Uncharacterized protein</fullName>
    </submittedName>
</protein>
<accession>A0ABR8C5C4</accession>
<organism evidence="1 2">
    <name type="scientific">Phormidium tenue FACHB-1050</name>
    <dbReference type="NCBI Taxonomy" id="2692857"/>
    <lineage>
        <taxon>Bacteria</taxon>
        <taxon>Bacillati</taxon>
        <taxon>Cyanobacteriota</taxon>
        <taxon>Cyanophyceae</taxon>
        <taxon>Oscillatoriophycideae</taxon>
        <taxon>Oscillatoriales</taxon>
        <taxon>Oscillatoriaceae</taxon>
        <taxon>Phormidium</taxon>
    </lineage>
</organism>
<name>A0ABR8C5C4_9CYAN</name>
<reference evidence="1 2" key="1">
    <citation type="journal article" date="2020" name="ISME J.">
        <title>Comparative genomics reveals insights into cyanobacterial evolution and habitat adaptation.</title>
        <authorList>
            <person name="Chen M.Y."/>
            <person name="Teng W.K."/>
            <person name="Zhao L."/>
            <person name="Hu C.X."/>
            <person name="Zhou Y.K."/>
            <person name="Han B.P."/>
            <person name="Song L.R."/>
            <person name="Shu W.S."/>
        </authorList>
    </citation>
    <scope>NUCLEOTIDE SEQUENCE [LARGE SCALE GENOMIC DNA]</scope>
    <source>
        <strain evidence="1 2">FACHB-1050</strain>
    </source>
</reference>
<evidence type="ECO:0000313" key="1">
    <source>
        <dbReference type="EMBL" id="MBD2315373.1"/>
    </source>
</evidence>
<dbReference type="RefSeq" id="WP_190575402.1">
    <property type="nucleotide sequence ID" value="NZ_CAWPQU010000001.1"/>
</dbReference>
<gene>
    <name evidence="1" type="ORF">H6G05_00740</name>
</gene>